<dbReference type="AlphaFoldDB" id="A0AA36MPW9"/>
<dbReference type="Pfam" id="PF24874">
    <property type="entry name" value="Piezo_THU9_anchor"/>
    <property type="match status" value="1"/>
</dbReference>
<feature type="transmembrane region" description="Helical" evidence="2">
    <location>
        <begin position="463"/>
        <end position="483"/>
    </location>
</feature>
<comment type="caution">
    <text evidence="4">The sequence shown here is derived from an EMBL/GenBank/DDBJ whole genome shotgun (WGS) entry which is preliminary data.</text>
</comment>
<protein>
    <recommendedName>
        <fullName evidence="3">Piezo THU9 and anchor domain-containing protein</fullName>
    </recommendedName>
</protein>
<dbReference type="Proteomes" id="UP001178507">
    <property type="component" value="Unassembled WGS sequence"/>
</dbReference>
<feature type="transmembrane region" description="Helical" evidence="2">
    <location>
        <begin position="591"/>
        <end position="610"/>
    </location>
</feature>
<keyword evidence="2" id="KW-0812">Transmembrane</keyword>
<evidence type="ECO:0000256" key="1">
    <source>
        <dbReference type="SAM" id="MobiDB-lite"/>
    </source>
</evidence>
<organism evidence="4 5">
    <name type="scientific">Effrenium voratum</name>
    <dbReference type="NCBI Taxonomy" id="2562239"/>
    <lineage>
        <taxon>Eukaryota</taxon>
        <taxon>Sar</taxon>
        <taxon>Alveolata</taxon>
        <taxon>Dinophyceae</taxon>
        <taxon>Suessiales</taxon>
        <taxon>Symbiodiniaceae</taxon>
        <taxon>Effrenium</taxon>
    </lineage>
</organism>
<dbReference type="InterPro" id="IPR056770">
    <property type="entry name" value="Piezo_THU9_anchor"/>
</dbReference>
<keyword evidence="2" id="KW-1133">Transmembrane helix</keyword>
<feature type="transmembrane region" description="Helical" evidence="2">
    <location>
        <begin position="630"/>
        <end position="648"/>
    </location>
</feature>
<evidence type="ECO:0000313" key="4">
    <source>
        <dbReference type="EMBL" id="CAJ1379787.1"/>
    </source>
</evidence>
<feature type="transmembrane region" description="Helical" evidence="2">
    <location>
        <begin position="368"/>
        <end position="385"/>
    </location>
</feature>
<sequence length="677" mass="76852">MESLRGEVQTSRFLSGEQCLRVAQTAVGSDASDAWMLGSLFQSFGMVKTAGQFDGNVEELVHWLVFTTCLVQRILVERWNETLRSHFERRKALLEFRAQWYAEKLAASRQVQLSMWDTKRQVLLHKLSRLTHQLNTLRSIWDGQRPAFTEKEAEENLQAARVEHICLQGGVNELLVKGLLREFTNACGELQALPSHQRINAQAIIDKGVVEYLHRRYLRKLKMITSADETMAKKRLIQECKNGVELLFKECDLGEEAPHMPPSSSLETISEPSEEDSRPRVATPGSFTSEFSGREREREAAKPDDYPWLAELCGACVDDMLFIREDDETLYEHRKGNSPVLLFCKALLSQSLLALVVASALQFMAFRSLTASVSISIVVLALMAFPHVPWSVWVLMQWFNLTVIFAKVVFQLPLFCEDGRLNFFGCRPLCGTEMPWTVLLGLLKTRQNANDPCSLALPSLTQLLWPDVLLSVMILLVMCAARLGGRFGSTSQILASLKILEKKNRRMSTHINREMLKAALGPELEEEDEEHGGRGSGTHLDEDETHRASRARLHLSSLTSVEFREQAYNWLKAYVVGAAHVRKPAMDLYEFRLCIALTCLGILIFGWSTMVDSGRSFSKSLQANNFSGNQVRVLVLFLMMIVVDRALYTWYRCDHIREDECGQVKDSWTWKVHLVDG</sequence>
<accession>A0AA36MPW9</accession>
<proteinExistence type="predicted"/>
<feature type="domain" description="Piezo THU9 and anchor" evidence="3">
    <location>
        <begin position="587"/>
        <end position="650"/>
    </location>
</feature>
<keyword evidence="2" id="KW-0472">Membrane</keyword>
<evidence type="ECO:0000259" key="3">
    <source>
        <dbReference type="Pfam" id="PF24874"/>
    </source>
</evidence>
<feature type="transmembrane region" description="Helical" evidence="2">
    <location>
        <begin position="391"/>
        <end position="410"/>
    </location>
</feature>
<feature type="compositionally biased region" description="Polar residues" evidence="1">
    <location>
        <begin position="262"/>
        <end position="271"/>
    </location>
</feature>
<feature type="region of interest" description="Disordered" evidence="1">
    <location>
        <begin position="522"/>
        <end position="545"/>
    </location>
</feature>
<evidence type="ECO:0000256" key="2">
    <source>
        <dbReference type="SAM" id="Phobius"/>
    </source>
</evidence>
<name>A0AA36MPW9_9DINO</name>
<gene>
    <name evidence="4" type="ORF">EVOR1521_LOCUS7921</name>
</gene>
<dbReference type="EMBL" id="CAUJNA010000657">
    <property type="protein sequence ID" value="CAJ1379787.1"/>
    <property type="molecule type" value="Genomic_DNA"/>
</dbReference>
<keyword evidence="5" id="KW-1185">Reference proteome</keyword>
<evidence type="ECO:0000313" key="5">
    <source>
        <dbReference type="Proteomes" id="UP001178507"/>
    </source>
</evidence>
<feature type="region of interest" description="Disordered" evidence="1">
    <location>
        <begin position="255"/>
        <end position="299"/>
    </location>
</feature>
<reference evidence="4" key="1">
    <citation type="submission" date="2023-08" db="EMBL/GenBank/DDBJ databases">
        <authorList>
            <person name="Chen Y."/>
            <person name="Shah S."/>
            <person name="Dougan E. K."/>
            <person name="Thang M."/>
            <person name="Chan C."/>
        </authorList>
    </citation>
    <scope>NUCLEOTIDE SEQUENCE</scope>
</reference>